<name>A0A5N5QID4_9AGAM</name>
<feature type="domain" description="J" evidence="3">
    <location>
        <begin position="76"/>
        <end position="146"/>
    </location>
</feature>
<dbReference type="InterPro" id="IPR008971">
    <property type="entry name" value="HSP40/DnaJ_pept-bd"/>
</dbReference>
<accession>A0A5N5QID4</accession>
<dbReference type="Proteomes" id="UP000383932">
    <property type="component" value="Unassembled WGS sequence"/>
</dbReference>
<feature type="compositionally biased region" description="Polar residues" evidence="2">
    <location>
        <begin position="281"/>
        <end position="291"/>
    </location>
</feature>
<dbReference type="EMBL" id="SSOP01000102">
    <property type="protein sequence ID" value="KAB5591502.1"/>
    <property type="molecule type" value="Genomic_DNA"/>
</dbReference>
<dbReference type="Gene3D" id="2.60.260.20">
    <property type="entry name" value="Urease metallochaperone UreE, N-terminal domain"/>
    <property type="match status" value="2"/>
</dbReference>
<evidence type="ECO:0000256" key="2">
    <source>
        <dbReference type="SAM" id="MobiDB-lite"/>
    </source>
</evidence>
<dbReference type="CDD" id="cd10747">
    <property type="entry name" value="DnaJ_C"/>
    <property type="match status" value="1"/>
</dbReference>
<keyword evidence="1" id="KW-0143">Chaperone</keyword>
<evidence type="ECO:0000313" key="4">
    <source>
        <dbReference type="EMBL" id="KAB5591502.1"/>
    </source>
</evidence>
<protein>
    <submittedName>
        <fullName evidence="4">DnaJ like protein</fullName>
    </submittedName>
</protein>
<feature type="compositionally biased region" description="Basic and acidic residues" evidence="2">
    <location>
        <begin position="206"/>
        <end position="215"/>
    </location>
</feature>
<dbReference type="GO" id="GO:0051082">
    <property type="term" value="F:unfolded protein binding"/>
    <property type="evidence" value="ECO:0007669"/>
    <property type="project" value="InterPro"/>
</dbReference>
<dbReference type="SUPFAM" id="SSF49493">
    <property type="entry name" value="HSP40/DnaJ peptide-binding domain"/>
    <property type="match status" value="2"/>
</dbReference>
<dbReference type="CDD" id="cd06257">
    <property type="entry name" value="DnaJ"/>
    <property type="match status" value="1"/>
</dbReference>
<evidence type="ECO:0000313" key="5">
    <source>
        <dbReference type="Proteomes" id="UP000383932"/>
    </source>
</evidence>
<keyword evidence="5" id="KW-1185">Reference proteome</keyword>
<dbReference type="OrthoDB" id="10250354at2759"/>
<feature type="region of interest" description="Disordered" evidence="2">
    <location>
        <begin position="333"/>
        <end position="354"/>
    </location>
</feature>
<feature type="compositionally biased region" description="Polar residues" evidence="2">
    <location>
        <begin position="333"/>
        <end position="352"/>
    </location>
</feature>
<comment type="caution">
    <text evidence="4">The sequence shown here is derived from an EMBL/GenBank/DDBJ whole genome shotgun (WGS) entry which is preliminary data.</text>
</comment>
<dbReference type="InterPro" id="IPR051339">
    <property type="entry name" value="DnaJ_subfamily_B"/>
</dbReference>
<dbReference type="SMART" id="SM00271">
    <property type="entry name" value="DnaJ"/>
    <property type="match status" value="1"/>
</dbReference>
<feature type="region of interest" description="Disordered" evidence="2">
    <location>
        <begin position="158"/>
        <end position="230"/>
    </location>
</feature>
<gene>
    <name evidence="4" type="ORF">CTheo_5059</name>
</gene>
<dbReference type="InterPro" id="IPR002939">
    <property type="entry name" value="DnaJ_C"/>
</dbReference>
<dbReference type="GO" id="GO:0006413">
    <property type="term" value="P:translational initiation"/>
    <property type="evidence" value="ECO:0007669"/>
    <property type="project" value="TreeGrafter"/>
</dbReference>
<dbReference type="Pfam" id="PF01556">
    <property type="entry name" value="DnaJ_C"/>
    <property type="match status" value="1"/>
</dbReference>
<dbReference type="PANTHER" id="PTHR24078:SF553">
    <property type="entry name" value="DNAJ HOMOLOG SUBFAMILY B MEMBER 5"/>
    <property type="match status" value="1"/>
</dbReference>
<feature type="compositionally biased region" description="Low complexity" evidence="2">
    <location>
        <begin position="190"/>
        <end position="203"/>
    </location>
</feature>
<dbReference type="PANTHER" id="PTHR24078">
    <property type="entry name" value="DNAJ HOMOLOG SUBFAMILY C MEMBER"/>
    <property type="match status" value="1"/>
</dbReference>
<dbReference type="InterPro" id="IPR036869">
    <property type="entry name" value="J_dom_sf"/>
</dbReference>
<dbReference type="Pfam" id="PF00226">
    <property type="entry name" value="DnaJ"/>
    <property type="match status" value="1"/>
</dbReference>
<dbReference type="SUPFAM" id="SSF46565">
    <property type="entry name" value="Chaperone J-domain"/>
    <property type="match status" value="1"/>
</dbReference>
<dbReference type="GO" id="GO:0006457">
    <property type="term" value="P:protein folding"/>
    <property type="evidence" value="ECO:0007669"/>
    <property type="project" value="InterPro"/>
</dbReference>
<dbReference type="GO" id="GO:0051087">
    <property type="term" value="F:protein-folding chaperone binding"/>
    <property type="evidence" value="ECO:0007669"/>
    <property type="project" value="TreeGrafter"/>
</dbReference>
<reference evidence="4 5" key="1">
    <citation type="journal article" date="2019" name="Fungal Biol. Biotechnol.">
        <title>Draft genome sequence of fastidious pathogen Ceratobasidium theobromae, which causes vascular-streak dieback in Theobroma cacao.</title>
        <authorList>
            <person name="Ali S.S."/>
            <person name="Asman A."/>
            <person name="Shao J."/>
            <person name="Firmansyah A.P."/>
            <person name="Susilo A.W."/>
            <person name="Rosmana A."/>
            <person name="McMahon P."/>
            <person name="Junaid M."/>
            <person name="Guest D."/>
            <person name="Kheng T.Y."/>
            <person name="Meinhardt L.W."/>
            <person name="Bailey B.A."/>
        </authorList>
    </citation>
    <scope>NUCLEOTIDE SEQUENCE [LARGE SCALE GENOMIC DNA]</scope>
    <source>
        <strain evidence="4 5">CT2</strain>
    </source>
</reference>
<dbReference type="InterPro" id="IPR001623">
    <property type="entry name" value="DnaJ_domain"/>
</dbReference>
<evidence type="ECO:0000259" key="3">
    <source>
        <dbReference type="PROSITE" id="PS50076"/>
    </source>
</evidence>
<dbReference type="PROSITE" id="PS50076">
    <property type="entry name" value="DNAJ_2"/>
    <property type="match status" value="1"/>
</dbReference>
<dbReference type="AlphaFoldDB" id="A0A5N5QID4"/>
<organism evidence="4 5">
    <name type="scientific">Ceratobasidium theobromae</name>
    <dbReference type="NCBI Taxonomy" id="1582974"/>
    <lineage>
        <taxon>Eukaryota</taxon>
        <taxon>Fungi</taxon>
        <taxon>Dikarya</taxon>
        <taxon>Basidiomycota</taxon>
        <taxon>Agaricomycotina</taxon>
        <taxon>Agaricomycetes</taxon>
        <taxon>Cantharellales</taxon>
        <taxon>Ceratobasidiaceae</taxon>
        <taxon>Ceratobasidium</taxon>
    </lineage>
</organism>
<proteinExistence type="predicted"/>
<dbReference type="GO" id="GO:0005829">
    <property type="term" value="C:cytosol"/>
    <property type="evidence" value="ECO:0007669"/>
    <property type="project" value="TreeGrafter"/>
</dbReference>
<sequence length="564" mass="62782">MSTLLPNDDVIFQTTDRFAPLYLLLSFPNLHTSRNLNSAAYRYTRPSANIPARPISWFFFTMDDFGMFNIPVINLDHYGVLGLKRESDPTIEDIRAAYQHLALQWHPERNKATIKRETASLKFIEINEAYKALMDKKLREEKEAAKAGKLKFWKDERTKSPDTDLTSSSGRSKSRPRWSASRIMSPPLFTSTSSETASTIESSKMSSEKEPHSEAESSSTIAPSIVPPPRSTIASPVSTIFTSISQLAPNPLYEGSQISSSSRRSREPSPAGTRVRGGGSESASSITTTRVNPEEPRASSFNTARSPPVAHAHDQDVRLPRYLRTMSDITSEFGSERSSSYTNGGYSPSVAASTSTTTSTIPDDWLFPVYLTLEDLFTCKTHRFRINRHLLNGTSKEVFVDVSVQPNWRDGTQLRCKGLGNEREGLPPQDVIFIIKEKLHPRFLRDPVGYDIYARLEISLVIALGGGSAKDEALLIKGVDGREIVVEIPPPVVRHGSMTRIKGAGMPKYKTKDGSVPLRGDLILEWCVLPPDKYLSEEAVVELRGALGDSWLRDEEEEARLAQM</sequence>
<evidence type="ECO:0000256" key="1">
    <source>
        <dbReference type="ARBA" id="ARBA00023186"/>
    </source>
</evidence>
<feature type="region of interest" description="Disordered" evidence="2">
    <location>
        <begin position="251"/>
        <end position="312"/>
    </location>
</feature>
<dbReference type="Gene3D" id="1.10.287.110">
    <property type="entry name" value="DnaJ domain"/>
    <property type="match status" value="1"/>
</dbReference>